<gene>
    <name evidence="3" type="ORF">ZT1A5_G4856</name>
</gene>
<feature type="compositionally biased region" description="Polar residues" evidence="1">
    <location>
        <begin position="422"/>
        <end position="432"/>
    </location>
</feature>
<evidence type="ECO:0000259" key="2">
    <source>
        <dbReference type="Pfam" id="PF24054"/>
    </source>
</evidence>
<feature type="compositionally biased region" description="Basic residues" evidence="1">
    <location>
        <begin position="303"/>
        <end position="313"/>
    </location>
</feature>
<feature type="domain" description="DUF7357" evidence="2">
    <location>
        <begin position="1"/>
        <end position="130"/>
    </location>
</feature>
<feature type="region of interest" description="Disordered" evidence="1">
    <location>
        <begin position="131"/>
        <end position="313"/>
    </location>
</feature>
<feature type="compositionally biased region" description="Polar residues" evidence="1">
    <location>
        <begin position="284"/>
        <end position="293"/>
    </location>
</feature>
<name>A0A1Y6LGE1_ZYMTR</name>
<proteinExistence type="predicted"/>
<evidence type="ECO:0000313" key="3">
    <source>
        <dbReference type="EMBL" id="SMY23416.1"/>
    </source>
</evidence>
<dbReference type="Proteomes" id="UP000215453">
    <property type="component" value="Chromosome 4"/>
</dbReference>
<evidence type="ECO:0000313" key="4">
    <source>
        <dbReference type="Proteomes" id="UP000215453"/>
    </source>
</evidence>
<feature type="compositionally biased region" description="Low complexity" evidence="1">
    <location>
        <begin position="243"/>
        <end position="252"/>
    </location>
</feature>
<dbReference type="EMBL" id="LT882679">
    <property type="protein sequence ID" value="SMY23416.1"/>
    <property type="molecule type" value="Genomic_DNA"/>
</dbReference>
<evidence type="ECO:0000256" key="1">
    <source>
        <dbReference type="SAM" id="MobiDB-lite"/>
    </source>
</evidence>
<feature type="region of interest" description="Disordered" evidence="1">
    <location>
        <begin position="556"/>
        <end position="591"/>
    </location>
</feature>
<dbReference type="Pfam" id="PF24054">
    <property type="entry name" value="DUF7357"/>
    <property type="match status" value="1"/>
</dbReference>
<feature type="region of interest" description="Disordered" evidence="1">
    <location>
        <begin position="390"/>
        <end position="446"/>
    </location>
</feature>
<reference evidence="3 4" key="1">
    <citation type="submission" date="2016-10" db="EMBL/GenBank/DDBJ databases">
        <authorList>
            <person name="Varghese N."/>
        </authorList>
    </citation>
    <scope>NUCLEOTIDE SEQUENCE [LARGE SCALE GENOMIC DNA]</scope>
</reference>
<organism evidence="3 4">
    <name type="scientific">Zymoseptoria tritici ST99CH_1A5</name>
    <dbReference type="NCBI Taxonomy" id="1276529"/>
    <lineage>
        <taxon>Eukaryota</taxon>
        <taxon>Fungi</taxon>
        <taxon>Dikarya</taxon>
        <taxon>Ascomycota</taxon>
        <taxon>Pezizomycotina</taxon>
        <taxon>Dothideomycetes</taxon>
        <taxon>Dothideomycetidae</taxon>
        <taxon>Mycosphaerellales</taxon>
        <taxon>Mycosphaerellaceae</taxon>
        <taxon>Zymoseptoria</taxon>
    </lineage>
</organism>
<dbReference type="InterPro" id="IPR055781">
    <property type="entry name" value="DUF7357"/>
</dbReference>
<dbReference type="AlphaFoldDB" id="A0A1Y6LGE1"/>
<protein>
    <recommendedName>
        <fullName evidence="2">DUF7357 domain-containing protein</fullName>
    </recommendedName>
</protein>
<sequence>MRIRLRIERNELPPVAILWTFSETQLSETIAQFMERVNERFPLEGNTWGFEDYAVSLGGYEAQHYCEVGDAFEKDDEVVIRPLLFKEKRARTITGRDQISGDGRHLIDGVAFGRPLLKRVVRPDINIPPRKRQKLDIGSEDNALVRFEDVDSGDDDDGDDDDEEDGDFEDEDGSLDGRAVAEDAVSASMRKSAEDEIGDSGDDEEHDDGEGDARFGANATGDTAEDLSEGSSEEDSDSDSDNDSSSSSSSESSSDDSSSDDSSHDASSSVPVKPLSAFAESLPSAPSANNGKQKSLPHEGGKRTRARNVRRREAKRLNYLKEAGCLPGNASFDDMDAWLKINPMPSKLIADRALNNEMLERKRQQLLIDIAGGGVDVDSPNDQLRVDLATAVEEQPPTRVEEGEIWEGPEDERPEDLPTSPEPITQNKATSKFSRKHDRKPAPTSPRARINLAASNRLVFGSLGVRTPKTQAEKDALKEKLAARHTKVVVPPILPTLVETPAEEDVEPDAWQEKVTISAVECVDEGVVLSAPPFPFEQRWDPQYAKKRTRNSALYNAGKRSKKRKRNDGGEDFVETYDKYNQDGGGDALNYDDEEEELEDDEYWEEGALLDGDEEESDGFPPLPEDTSTLESLAESDAAVGDYIIYTEMACSAATSWAPQMLSQRAKVDSKDEIDGSWRLLLPQQRKATQYDEDGNRLYEKFEMEGFNEDDEGEKNVLWSELMDVKLLQRGEGVVEVAPTGCRNSGKQDQDFSEDNL</sequence>
<feature type="compositionally biased region" description="Acidic residues" evidence="1">
    <location>
        <begin position="403"/>
        <end position="414"/>
    </location>
</feature>
<feature type="compositionally biased region" description="Acidic residues" evidence="1">
    <location>
        <begin position="195"/>
        <end position="210"/>
    </location>
</feature>
<feature type="compositionally biased region" description="Acidic residues" evidence="1">
    <location>
        <begin position="150"/>
        <end position="174"/>
    </location>
</feature>
<feature type="compositionally biased region" description="Acidic residues" evidence="1">
    <location>
        <begin position="223"/>
        <end position="242"/>
    </location>
</feature>
<accession>A0A1Y6LGE1</accession>